<sequence>MGYFSTITVIQSSSIPISFIQIQKQFKYTFSSHNLCYYIVTDLSCQNGIMLSYFANQIEHGQMASPVRYCERIQTHCQFSCYGYNQIEDQKLHPQWLNVGVE</sequence>
<name>A0AA86PTV8_9EUKA</name>
<keyword evidence="4" id="KW-1185">Reference proteome</keyword>
<evidence type="ECO:0000313" key="1">
    <source>
        <dbReference type="EMBL" id="CAI9945736.1"/>
    </source>
</evidence>
<dbReference type="EMBL" id="CAXDID020000062">
    <property type="protein sequence ID" value="CAL6011060.1"/>
    <property type="molecule type" value="Genomic_DNA"/>
</dbReference>
<evidence type="ECO:0000313" key="2">
    <source>
        <dbReference type="EMBL" id="CAL6011060.1"/>
    </source>
</evidence>
<gene>
    <name evidence="2" type="ORF">HINF_LOCUS22438</name>
    <name evidence="1" type="ORF">HINF_LOCUS33381</name>
    <name evidence="3" type="ORF">HINF_LOCUS49183</name>
</gene>
<dbReference type="Proteomes" id="UP001642409">
    <property type="component" value="Unassembled WGS sequence"/>
</dbReference>
<comment type="caution">
    <text evidence="1">The sequence shown here is derived from an EMBL/GenBank/DDBJ whole genome shotgun (WGS) entry which is preliminary data.</text>
</comment>
<reference evidence="1" key="1">
    <citation type="submission" date="2023-06" db="EMBL/GenBank/DDBJ databases">
        <authorList>
            <person name="Kurt Z."/>
        </authorList>
    </citation>
    <scope>NUCLEOTIDE SEQUENCE</scope>
</reference>
<protein>
    <submittedName>
        <fullName evidence="2">Hypothetical_protein</fullName>
    </submittedName>
</protein>
<organism evidence="1">
    <name type="scientific">Hexamita inflata</name>
    <dbReference type="NCBI Taxonomy" id="28002"/>
    <lineage>
        <taxon>Eukaryota</taxon>
        <taxon>Metamonada</taxon>
        <taxon>Diplomonadida</taxon>
        <taxon>Hexamitidae</taxon>
        <taxon>Hexamitinae</taxon>
        <taxon>Hexamita</taxon>
    </lineage>
</organism>
<evidence type="ECO:0000313" key="3">
    <source>
        <dbReference type="EMBL" id="CAL6060353.1"/>
    </source>
</evidence>
<accession>A0AA86PTV8</accession>
<dbReference type="AlphaFoldDB" id="A0AA86PTV8"/>
<proteinExistence type="predicted"/>
<reference evidence="2 4" key="2">
    <citation type="submission" date="2024-07" db="EMBL/GenBank/DDBJ databases">
        <authorList>
            <person name="Akdeniz Z."/>
        </authorList>
    </citation>
    <scope>NUCLEOTIDE SEQUENCE [LARGE SCALE GENOMIC DNA]</scope>
</reference>
<evidence type="ECO:0000313" key="4">
    <source>
        <dbReference type="Proteomes" id="UP001642409"/>
    </source>
</evidence>
<dbReference type="EMBL" id="CAXDID020000230">
    <property type="protein sequence ID" value="CAL6060353.1"/>
    <property type="molecule type" value="Genomic_DNA"/>
</dbReference>
<dbReference type="EMBL" id="CATOUU010000751">
    <property type="protein sequence ID" value="CAI9945736.1"/>
    <property type="molecule type" value="Genomic_DNA"/>
</dbReference>